<proteinExistence type="predicted"/>
<dbReference type="EMBL" id="ARXR01000001">
    <property type="protein sequence ID" value="MBF5051535.1"/>
    <property type="molecule type" value="Genomic_DNA"/>
</dbReference>
<evidence type="ECO:0000313" key="1">
    <source>
        <dbReference type="EMBL" id="MBF5051535.1"/>
    </source>
</evidence>
<evidence type="ECO:0000313" key="2">
    <source>
        <dbReference type="Proteomes" id="UP000644441"/>
    </source>
</evidence>
<dbReference type="Proteomes" id="UP000644441">
    <property type="component" value="Unassembled WGS sequence"/>
</dbReference>
<reference evidence="1 2" key="1">
    <citation type="submission" date="2012-09" db="EMBL/GenBank/DDBJ databases">
        <title>Genome Sequence of alkane-degrading Bacterium Alcanivorax venustensis ISO4.</title>
        <authorList>
            <person name="Lai Q."/>
            <person name="Shao Z."/>
        </authorList>
    </citation>
    <scope>NUCLEOTIDE SEQUENCE [LARGE SCALE GENOMIC DNA]</scope>
    <source>
        <strain evidence="1 2">ISO4</strain>
    </source>
</reference>
<name>A0ABS0ADZ3_9GAMM</name>
<accession>A0ABS0ADZ3</accession>
<organism evidence="1 2">
    <name type="scientific">Alloalcanivorax venustensis ISO4</name>
    <dbReference type="NCBI Taxonomy" id="1177184"/>
    <lineage>
        <taxon>Bacteria</taxon>
        <taxon>Pseudomonadati</taxon>
        <taxon>Pseudomonadota</taxon>
        <taxon>Gammaproteobacteria</taxon>
        <taxon>Oceanospirillales</taxon>
        <taxon>Alcanivoracaceae</taxon>
        <taxon>Alloalcanivorax</taxon>
    </lineage>
</organism>
<comment type="caution">
    <text evidence="1">The sequence shown here is derived from an EMBL/GenBank/DDBJ whole genome shotgun (WGS) entry which is preliminary data.</text>
</comment>
<sequence>MAAVMPITVSVVRLRRGGDDVKLGGLVGGLSVGMSVLVQGMRHHIATPDQAVGQDRKECEGIQKTDHELNATGLYLVRQPDILSYTQRP</sequence>
<keyword evidence="2" id="KW-1185">Reference proteome</keyword>
<protein>
    <submittedName>
        <fullName evidence="1">Uncharacterized protein</fullName>
    </submittedName>
</protein>
<gene>
    <name evidence="1" type="ORF">ISO4_00137</name>
</gene>